<gene>
    <name evidence="2" type="ORF">DI598_10025</name>
</gene>
<dbReference type="EMBL" id="QFOI01000164">
    <property type="protein sequence ID" value="PZP48339.1"/>
    <property type="molecule type" value="Genomic_DNA"/>
</dbReference>
<dbReference type="Pfam" id="PF07077">
    <property type="entry name" value="DUF1345"/>
    <property type="match status" value="1"/>
</dbReference>
<comment type="caution">
    <text evidence="2">The sequence shown here is derived from an EMBL/GenBank/DDBJ whole genome shotgun (WGS) entry which is preliminary data.</text>
</comment>
<evidence type="ECO:0000313" key="2">
    <source>
        <dbReference type="EMBL" id="PZP48339.1"/>
    </source>
</evidence>
<evidence type="ECO:0000313" key="3">
    <source>
        <dbReference type="Proteomes" id="UP000249645"/>
    </source>
</evidence>
<feature type="transmembrane region" description="Helical" evidence="1">
    <location>
        <begin position="45"/>
        <end position="64"/>
    </location>
</feature>
<feature type="transmembrane region" description="Helical" evidence="1">
    <location>
        <begin position="84"/>
        <end position="104"/>
    </location>
</feature>
<keyword evidence="1" id="KW-0472">Membrane</keyword>
<feature type="transmembrane region" description="Helical" evidence="1">
    <location>
        <begin position="203"/>
        <end position="223"/>
    </location>
</feature>
<organism evidence="2 3">
    <name type="scientific">Pseudopedobacter saltans</name>
    <dbReference type="NCBI Taxonomy" id="151895"/>
    <lineage>
        <taxon>Bacteria</taxon>
        <taxon>Pseudomonadati</taxon>
        <taxon>Bacteroidota</taxon>
        <taxon>Sphingobacteriia</taxon>
        <taxon>Sphingobacteriales</taxon>
        <taxon>Sphingobacteriaceae</taxon>
        <taxon>Pseudopedobacter</taxon>
    </lineage>
</organism>
<dbReference type="Proteomes" id="UP000249645">
    <property type="component" value="Unassembled WGS sequence"/>
</dbReference>
<keyword evidence="1" id="KW-0812">Transmembrane</keyword>
<feature type="transmembrane region" description="Helical" evidence="1">
    <location>
        <begin position="116"/>
        <end position="136"/>
    </location>
</feature>
<dbReference type="InterPro" id="IPR009781">
    <property type="entry name" value="DUF1345"/>
</dbReference>
<protein>
    <submittedName>
        <fullName evidence="2">DUF1345 domain-containing protein</fullName>
    </submittedName>
</protein>
<name>A0A2W5H320_9SPHI</name>
<accession>A0A2W5H320</accession>
<evidence type="ECO:0000256" key="1">
    <source>
        <dbReference type="SAM" id="Phobius"/>
    </source>
</evidence>
<sequence length="225" mass="25295">MTQKKNSFWFNGIHTLPKIGISILIGIITILLLHPIVKEDLIRYILGYSAFGIVLLGFYWVSFYRSPISHIQKEAQKEDSGRTVISFLILISILGSILAILLIIVSKNANPQTKLLHIGSSILGVSIAWFLLHTIYTVKYAHIYYGNSKFEKGCGLSFPEGDDYMPDFKDFLYFSFVLGMTFQVSDVSITTKKMRHVALWHSLISFIFNVVIIAVTINLIAGLGS</sequence>
<reference evidence="2 3" key="1">
    <citation type="submission" date="2017-11" db="EMBL/GenBank/DDBJ databases">
        <title>Infants hospitalized years apart are colonized by the same room-sourced microbial strains.</title>
        <authorList>
            <person name="Brooks B."/>
            <person name="Olm M.R."/>
            <person name="Firek B.A."/>
            <person name="Baker R."/>
            <person name="Thomas B.C."/>
            <person name="Morowitz M.J."/>
            <person name="Banfield J.F."/>
        </authorList>
    </citation>
    <scope>NUCLEOTIDE SEQUENCE [LARGE SCALE GENOMIC DNA]</scope>
    <source>
        <strain evidence="2">S2_009_000_R2_76</strain>
    </source>
</reference>
<keyword evidence="1" id="KW-1133">Transmembrane helix</keyword>
<proteinExistence type="predicted"/>
<feature type="transmembrane region" description="Helical" evidence="1">
    <location>
        <begin position="12"/>
        <end position="33"/>
    </location>
</feature>
<dbReference type="AlphaFoldDB" id="A0A2W5H320"/>